<proteinExistence type="predicted"/>
<dbReference type="InterPro" id="IPR010994">
    <property type="entry name" value="RuvA_2-like"/>
</dbReference>
<evidence type="ECO:0000256" key="1">
    <source>
        <dbReference type="SAM" id="SignalP"/>
    </source>
</evidence>
<accession>A0ABX2B3R7</accession>
<keyword evidence="3" id="KW-1185">Reference proteome</keyword>
<organism evidence="2 3">
    <name type="scientific">Xylanibacter caecicola</name>
    <dbReference type="NCBI Taxonomy" id="2736294"/>
    <lineage>
        <taxon>Bacteria</taxon>
        <taxon>Pseudomonadati</taxon>
        <taxon>Bacteroidota</taxon>
        <taxon>Bacteroidia</taxon>
        <taxon>Bacteroidales</taxon>
        <taxon>Prevotellaceae</taxon>
        <taxon>Xylanibacter</taxon>
    </lineage>
</organism>
<sequence length="664" mass="74661">MRRLFLSAMISVFALCAAAQGHHEWEGLLYQVVETEDIEADAWDAMTDALADLEQNPININTATRDDLAQIPFLTDREIEAICAYIHVHGAMKTTGELAMTGIIGRDKCRLLPFFLYAGEQEKKLFPDLGTILSKGRHSVIATAKVPLYSRRGDRDGYLGYKYRHDVRYSFNFSDRVKAGIVGAQDAGEPFFAGRNRMGYDYYSFYLMIRKMGCLKALAVGRYRIGLGMGLVVNGNFSLGKTSALASLGRMDNVIRVHSSRSDGNYLQGAAATVEVANGLDLTAFVSYRDIDATLNSDKETVSTIVKTGYHRTQTEMDKKNNTSQTLFGGNIHYFKSGFHAGATAVYTSLDRELKPKTSQIYRRHYAAGRRFWNVSAEYGYTGHRLSVRGETATGGCHAVATANTVSFGVLPELDIMLLQRFYSFRYYSLFSRGFSEGGAVQNESGVYAGADWRPVSRLHVTAYVDFARFAWPKYRASDTSQASDNFVSATYTAGSWTFSSRYRLKIRQYDNEEKTSIINKTEHRMRASVRYEGAQWSMRTQADFVSSSYKKSSRGWMISHDVKCSPVRWLMVDASASIFDTDDYDSRVYAYEHGMLYSVYFPAFYGRGIRYALFANADISRLLTVSAKLGTTDYFDRDHIGSGMQQTDRSSVTDVEVQARIKF</sequence>
<dbReference type="RefSeq" id="WP_172345625.1">
    <property type="nucleotide sequence ID" value="NZ_CASYYZ010000016.1"/>
</dbReference>
<dbReference type="EMBL" id="JABKKJ010000031">
    <property type="protein sequence ID" value="NPE26161.1"/>
    <property type="molecule type" value="Genomic_DNA"/>
</dbReference>
<dbReference type="Proteomes" id="UP000820977">
    <property type="component" value="Unassembled WGS sequence"/>
</dbReference>
<protein>
    <submittedName>
        <fullName evidence="2">Helix-hairpin-helix domain-containing protein</fullName>
    </submittedName>
</protein>
<feature type="chain" id="PRO_5045618345" evidence="1">
    <location>
        <begin position="20"/>
        <end position="664"/>
    </location>
</feature>
<dbReference type="SUPFAM" id="SSF47781">
    <property type="entry name" value="RuvA domain 2-like"/>
    <property type="match status" value="1"/>
</dbReference>
<evidence type="ECO:0000313" key="2">
    <source>
        <dbReference type="EMBL" id="NPE26161.1"/>
    </source>
</evidence>
<evidence type="ECO:0000313" key="3">
    <source>
        <dbReference type="Proteomes" id="UP000820977"/>
    </source>
</evidence>
<gene>
    <name evidence="2" type="ORF">HPS54_11690</name>
</gene>
<feature type="signal peptide" evidence="1">
    <location>
        <begin position="1"/>
        <end position="19"/>
    </location>
</feature>
<keyword evidence="1" id="KW-0732">Signal</keyword>
<name>A0ABX2B3R7_9BACT</name>
<reference evidence="2 3" key="1">
    <citation type="submission" date="2020-05" db="EMBL/GenBank/DDBJ databases">
        <title>Distinct polysaccharide utilization as determinants for interspecies competition between intestinal Prevotella spp.</title>
        <authorList>
            <person name="Galvez E.J.C."/>
            <person name="Iljazovic A."/>
            <person name="Strowig T."/>
        </authorList>
    </citation>
    <scope>NUCLEOTIDE SEQUENCE [LARGE SCALE GENOMIC DNA]</scope>
    <source>
        <strain evidence="2 3">PCHR</strain>
    </source>
</reference>
<comment type="caution">
    <text evidence="2">The sequence shown here is derived from an EMBL/GenBank/DDBJ whole genome shotgun (WGS) entry which is preliminary data.</text>
</comment>